<evidence type="ECO:0000313" key="5">
    <source>
        <dbReference type="EMBL" id="GEO71790.1"/>
    </source>
</evidence>
<evidence type="ECO:0000256" key="3">
    <source>
        <dbReference type="ARBA" id="ARBA00023163"/>
    </source>
</evidence>
<keyword evidence="6" id="KW-1185">Reference proteome</keyword>
<dbReference type="SUPFAM" id="SSF46785">
    <property type="entry name" value="Winged helix' DNA-binding domain"/>
    <property type="match status" value="1"/>
</dbReference>
<dbReference type="EMBL" id="BJZK01000008">
    <property type="protein sequence ID" value="GEO71790.1"/>
    <property type="molecule type" value="Genomic_DNA"/>
</dbReference>
<evidence type="ECO:0000259" key="4">
    <source>
        <dbReference type="PROSITE" id="PS50995"/>
    </source>
</evidence>
<feature type="domain" description="HTH marR-type" evidence="4">
    <location>
        <begin position="1"/>
        <end position="150"/>
    </location>
</feature>
<comment type="caution">
    <text evidence="5">The sequence shown here is derived from an EMBL/GenBank/DDBJ whole genome shotgun (WGS) entry which is preliminary data.</text>
</comment>
<protein>
    <recommendedName>
        <fullName evidence="4">HTH marR-type domain-containing protein</fullName>
    </recommendedName>
</protein>
<accession>A0ABQ0WVA0</accession>
<proteinExistence type="predicted"/>
<dbReference type="InterPro" id="IPR039422">
    <property type="entry name" value="MarR/SlyA-like"/>
</dbReference>
<evidence type="ECO:0000256" key="1">
    <source>
        <dbReference type="ARBA" id="ARBA00023015"/>
    </source>
</evidence>
<keyword evidence="3" id="KW-0804">Transcription</keyword>
<keyword evidence="2" id="KW-0238">DNA-binding</keyword>
<dbReference type="RefSeq" id="WP_057734206.1">
    <property type="nucleotide sequence ID" value="NZ_BJZK01000008.1"/>
</dbReference>
<dbReference type="InterPro" id="IPR000835">
    <property type="entry name" value="HTH_MarR-typ"/>
</dbReference>
<evidence type="ECO:0000313" key="6">
    <source>
        <dbReference type="Proteomes" id="UP000321794"/>
    </source>
</evidence>
<dbReference type="PANTHER" id="PTHR33164">
    <property type="entry name" value="TRANSCRIPTIONAL REGULATOR, MARR FAMILY"/>
    <property type="match status" value="1"/>
</dbReference>
<sequence length="156" mass="17620">MLDKIFQSLNQLLAMDSPEDDEKQRLISENPDATIRALAGKLSTRDVLIVATVHKNSPYPQKELPAAVNTSQPTASRAVERLIDLGLLVRTRLPNNKKQWQLVLTVLGQQIAKAKVKYDQDLRAQARIIASHYSAEELSRFNDFLTEILEIKTKTQ</sequence>
<name>A0ABQ0WVA0_9LACO</name>
<gene>
    <name evidence="5" type="ORF">LZY01_09580</name>
</gene>
<dbReference type="InterPro" id="IPR036388">
    <property type="entry name" value="WH-like_DNA-bd_sf"/>
</dbReference>
<dbReference type="SMART" id="SM00347">
    <property type="entry name" value="HTH_MARR"/>
    <property type="match status" value="1"/>
</dbReference>
<dbReference type="InterPro" id="IPR023187">
    <property type="entry name" value="Tscrpt_reg_MarR-type_CS"/>
</dbReference>
<dbReference type="Gene3D" id="1.10.10.10">
    <property type="entry name" value="Winged helix-like DNA-binding domain superfamily/Winged helix DNA-binding domain"/>
    <property type="match status" value="1"/>
</dbReference>
<reference evidence="5 6" key="1">
    <citation type="submission" date="2019-07" db="EMBL/GenBank/DDBJ databases">
        <title>Whole genome shotgun sequence of Lactobacillus zymae NBRC 107157.</title>
        <authorList>
            <person name="Hosoyama A."/>
            <person name="Uohara A."/>
            <person name="Ohji S."/>
            <person name="Ichikawa N."/>
        </authorList>
    </citation>
    <scope>NUCLEOTIDE SEQUENCE [LARGE SCALE GENOMIC DNA]</scope>
    <source>
        <strain evidence="5 6">NBRC 107157</strain>
    </source>
</reference>
<dbReference type="PANTHER" id="PTHR33164:SF43">
    <property type="entry name" value="HTH-TYPE TRANSCRIPTIONAL REPRESSOR YETL"/>
    <property type="match status" value="1"/>
</dbReference>
<keyword evidence="1" id="KW-0805">Transcription regulation</keyword>
<evidence type="ECO:0000256" key="2">
    <source>
        <dbReference type="ARBA" id="ARBA00023125"/>
    </source>
</evidence>
<dbReference type="PROSITE" id="PS01117">
    <property type="entry name" value="HTH_MARR_1"/>
    <property type="match status" value="1"/>
</dbReference>
<dbReference type="InterPro" id="IPR036390">
    <property type="entry name" value="WH_DNA-bd_sf"/>
</dbReference>
<dbReference type="Proteomes" id="UP000321794">
    <property type="component" value="Unassembled WGS sequence"/>
</dbReference>
<dbReference type="PROSITE" id="PS50995">
    <property type="entry name" value="HTH_MARR_2"/>
    <property type="match status" value="1"/>
</dbReference>
<organism evidence="5 6">
    <name type="scientific">Levilactobacillus zymae</name>
    <dbReference type="NCBI Taxonomy" id="267363"/>
    <lineage>
        <taxon>Bacteria</taxon>
        <taxon>Bacillati</taxon>
        <taxon>Bacillota</taxon>
        <taxon>Bacilli</taxon>
        <taxon>Lactobacillales</taxon>
        <taxon>Lactobacillaceae</taxon>
        <taxon>Levilactobacillus</taxon>
    </lineage>
</organism>
<dbReference type="Pfam" id="PF01047">
    <property type="entry name" value="MarR"/>
    <property type="match status" value="1"/>
</dbReference>